<protein>
    <submittedName>
        <fullName evidence="2">Ankyrin repeat-containing protein</fullName>
    </submittedName>
</protein>
<comment type="caution">
    <text evidence="2">The sequence shown here is derived from an EMBL/GenBank/DDBJ whole genome shotgun (WGS) entry which is preliminary data.</text>
</comment>
<dbReference type="AlphaFoldDB" id="A0A364NER3"/>
<proteinExistence type="predicted"/>
<evidence type="ECO:0000313" key="3">
    <source>
        <dbReference type="Proteomes" id="UP000249619"/>
    </source>
</evidence>
<reference evidence="3" key="1">
    <citation type="submission" date="2018-05" db="EMBL/GenBank/DDBJ databases">
        <title>Draft genome sequence of Stemphylium lycopersici strain CIDEFI 213.</title>
        <authorList>
            <person name="Medina R."/>
            <person name="Franco M.E.E."/>
            <person name="Lucentini C.G."/>
            <person name="Saparrat M.C.N."/>
            <person name="Balatti P.A."/>
        </authorList>
    </citation>
    <scope>NUCLEOTIDE SEQUENCE [LARGE SCALE GENOMIC DNA]</scope>
    <source>
        <strain evidence="3">CIDEFI 213</strain>
    </source>
</reference>
<organism evidence="2 3">
    <name type="scientific">Stemphylium lycopersici</name>
    <name type="common">Tomato gray leaf spot disease fungus</name>
    <name type="synonym">Thyrospora lycopersici</name>
    <dbReference type="NCBI Taxonomy" id="183478"/>
    <lineage>
        <taxon>Eukaryota</taxon>
        <taxon>Fungi</taxon>
        <taxon>Dikarya</taxon>
        <taxon>Ascomycota</taxon>
        <taxon>Pezizomycotina</taxon>
        <taxon>Dothideomycetes</taxon>
        <taxon>Pleosporomycetidae</taxon>
        <taxon>Pleosporales</taxon>
        <taxon>Pleosporineae</taxon>
        <taxon>Pleosporaceae</taxon>
        <taxon>Stemphylium</taxon>
    </lineage>
</organism>
<dbReference type="EMBL" id="QGDH01000008">
    <property type="protein sequence ID" value="RAR15814.1"/>
    <property type="molecule type" value="Genomic_DNA"/>
</dbReference>
<dbReference type="SUPFAM" id="SSF48403">
    <property type="entry name" value="Ankyrin repeat"/>
    <property type="match status" value="1"/>
</dbReference>
<dbReference type="InterPro" id="IPR002110">
    <property type="entry name" value="Ankyrin_rpt"/>
</dbReference>
<evidence type="ECO:0000256" key="1">
    <source>
        <dbReference type="PROSITE-ProRule" id="PRU00023"/>
    </source>
</evidence>
<dbReference type="Gene3D" id="1.25.40.20">
    <property type="entry name" value="Ankyrin repeat-containing domain"/>
    <property type="match status" value="1"/>
</dbReference>
<keyword evidence="1" id="KW-0040">ANK repeat</keyword>
<feature type="repeat" description="ANK" evidence="1">
    <location>
        <begin position="357"/>
        <end position="383"/>
    </location>
</feature>
<keyword evidence="3" id="KW-1185">Reference proteome</keyword>
<dbReference type="PROSITE" id="PS50297">
    <property type="entry name" value="ANK_REP_REGION"/>
    <property type="match status" value="1"/>
</dbReference>
<gene>
    <name evidence="2" type="ORF">DDE83_000830</name>
</gene>
<dbReference type="SMART" id="SM00248">
    <property type="entry name" value="ANK"/>
    <property type="match status" value="2"/>
</dbReference>
<sequence length="784" mass="87735">MEGLSIAANGLAVVSAAFQLTEACVKLYRFWESVEDAPQEIAAINEDLQYLITIFRRIESNTEPLGECIAEGIEHCRACPKVSRIVERDKIDFDSCPGPSMSQRYTISATSNFFRGSQHNLTLVKSDSFSSSSQSIDHVFSTRHHPGALATYTEQDSLPGLSIWETYVAKTVLMDSKKNVPNQAVANMEIQELMLHAIGQTATPAFESGSLDILARDGYTVDHNGTLRAGTFVYSENLRYRVSHHATSFRTAFGCVWIRKTTLYLPVKVDDADENTQCVTSFIFYPNKWIQWLGVRNGLEAVVASAGRSWLLNCRLTVTRAIPEDSLLFELCKTGQTRAVETLFSKGLGSVVDTSPKGWKPLHFAAAGGHVDLCAMLIEAGADKTALVYEGPSSTILSPISLFVASAHDLHADVKISMLRLFSDCIELTDAKSDGWTVHEWLKRTYLRESVPISQNSITWLLHVAATEEYVEFSASSLWCGLQHAVRTVICHERHGRFLQRILALSKFEYRSADRSYIDAIGLWLALRVVGRVLLPMVLSAGSICQIGGFEWVNNDLTHRQYSQALPSIYEAWCRAVLDSTENLERYLRLELEQYLQQTERSRAEFLDAVSYQDTTARSGSARTGPHNCTQCATNYSSLPDAIVAPIRIAITECVNANHRFGCVCHELNMLDPPTQKAELPEYFGRYDMNDVEETASEDIFFDAESHLLSNVIPSHNSTTSGMFTEVAALLYRAHGRTWLGHYEADELLCAPCFLLRERYIDSDGVIADFSPRPDHFDGLRFRW</sequence>
<dbReference type="PROSITE" id="PS50088">
    <property type="entry name" value="ANK_REPEAT"/>
    <property type="match status" value="1"/>
</dbReference>
<dbReference type="Pfam" id="PF12796">
    <property type="entry name" value="Ank_2"/>
    <property type="match status" value="1"/>
</dbReference>
<name>A0A364NER3_STELY</name>
<dbReference type="InterPro" id="IPR036770">
    <property type="entry name" value="Ankyrin_rpt-contain_sf"/>
</dbReference>
<dbReference type="Proteomes" id="UP000249619">
    <property type="component" value="Unassembled WGS sequence"/>
</dbReference>
<accession>A0A364NER3</accession>
<evidence type="ECO:0000313" key="2">
    <source>
        <dbReference type="EMBL" id="RAR15814.1"/>
    </source>
</evidence>
<dbReference type="STRING" id="183478.A0A364NER3"/>